<reference evidence="3" key="1">
    <citation type="journal article" date="2019" name="Int. J. Syst. Evol. Microbiol.">
        <title>The Global Catalogue of Microorganisms (GCM) 10K type strain sequencing project: providing services to taxonomists for standard genome sequencing and annotation.</title>
        <authorList>
            <consortium name="The Broad Institute Genomics Platform"/>
            <consortium name="The Broad Institute Genome Sequencing Center for Infectious Disease"/>
            <person name="Wu L."/>
            <person name="Ma J."/>
        </authorList>
    </citation>
    <scope>NUCLEOTIDE SEQUENCE [LARGE SCALE GENOMIC DNA]</scope>
    <source>
        <strain evidence="3">JCM 18304</strain>
    </source>
</reference>
<dbReference type="Pfam" id="PF08241">
    <property type="entry name" value="Methyltransf_11"/>
    <property type="match status" value="1"/>
</dbReference>
<evidence type="ECO:0000313" key="2">
    <source>
        <dbReference type="EMBL" id="GAA5194657.1"/>
    </source>
</evidence>
<dbReference type="PANTHER" id="PTHR42912">
    <property type="entry name" value="METHYLTRANSFERASE"/>
    <property type="match status" value="1"/>
</dbReference>
<feature type="domain" description="Methyltransferase type 11" evidence="1">
    <location>
        <begin position="97"/>
        <end position="194"/>
    </location>
</feature>
<dbReference type="InterPro" id="IPR029063">
    <property type="entry name" value="SAM-dependent_MTases_sf"/>
</dbReference>
<accession>A0ABP9SGX3</accession>
<dbReference type="RefSeq" id="WP_345635195.1">
    <property type="nucleotide sequence ID" value="NZ_BAABJQ010000022.1"/>
</dbReference>
<protein>
    <recommendedName>
        <fullName evidence="1">Methyltransferase type 11 domain-containing protein</fullName>
    </recommendedName>
</protein>
<sequence length="283" mass="30417">MGAGDHVAGLVDAMHADPHNGVMTEAVATGRVAVGIEPEDYDRAHSGLHHSPLMRELWARAMGDEYPSQVEPFSSCSWWVLGRAVAGLRLRPDGVLVDLGCGRGGPGLWLARALSARLVGIDFSAAAVELAASRAPGFVAPGRAEFRRATLADTGLPDRYADGAVSIDVLPFAPDRRAVLREVRRILVPGGRLVATVRERPAGEDGWAVLAAEAGLELESSTVHVGHDDFWTRLYALWEEHEAGLRAEVGDAATDNFLREAAGSRTSPHRERPPLLLVLHRTD</sequence>
<evidence type="ECO:0000313" key="3">
    <source>
        <dbReference type="Proteomes" id="UP001501570"/>
    </source>
</evidence>
<name>A0ABP9SGX3_9ACTN</name>
<dbReference type="Gene3D" id="3.40.50.150">
    <property type="entry name" value="Vaccinia Virus protein VP39"/>
    <property type="match status" value="1"/>
</dbReference>
<keyword evidence="3" id="KW-1185">Reference proteome</keyword>
<dbReference type="EMBL" id="BAABJQ010000022">
    <property type="protein sequence ID" value="GAA5194657.1"/>
    <property type="molecule type" value="Genomic_DNA"/>
</dbReference>
<comment type="caution">
    <text evidence="2">The sequence shown here is derived from an EMBL/GenBank/DDBJ whole genome shotgun (WGS) entry which is preliminary data.</text>
</comment>
<dbReference type="PANTHER" id="PTHR42912:SF93">
    <property type="entry name" value="N6-ADENOSINE-METHYLTRANSFERASE TMT1A"/>
    <property type="match status" value="1"/>
</dbReference>
<dbReference type="CDD" id="cd02440">
    <property type="entry name" value="AdoMet_MTases"/>
    <property type="match status" value="1"/>
</dbReference>
<dbReference type="SUPFAM" id="SSF53335">
    <property type="entry name" value="S-adenosyl-L-methionine-dependent methyltransferases"/>
    <property type="match status" value="1"/>
</dbReference>
<gene>
    <name evidence="2" type="ORF">GCM10023322_59540</name>
</gene>
<dbReference type="Proteomes" id="UP001501570">
    <property type="component" value="Unassembled WGS sequence"/>
</dbReference>
<proteinExistence type="predicted"/>
<dbReference type="InterPro" id="IPR013216">
    <property type="entry name" value="Methyltransf_11"/>
</dbReference>
<organism evidence="2 3">
    <name type="scientific">Rugosimonospora acidiphila</name>
    <dbReference type="NCBI Taxonomy" id="556531"/>
    <lineage>
        <taxon>Bacteria</taxon>
        <taxon>Bacillati</taxon>
        <taxon>Actinomycetota</taxon>
        <taxon>Actinomycetes</taxon>
        <taxon>Micromonosporales</taxon>
        <taxon>Micromonosporaceae</taxon>
        <taxon>Rugosimonospora</taxon>
    </lineage>
</organism>
<dbReference type="InterPro" id="IPR050508">
    <property type="entry name" value="Methyltransf_Superfamily"/>
</dbReference>
<evidence type="ECO:0000259" key="1">
    <source>
        <dbReference type="Pfam" id="PF08241"/>
    </source>
</evidence>